<evidence type="ECO:0000259" key="3">
    <source>
        <dbReference type="PROSITE" id="PS50089"/>
    </source>
</evidence>
<feature type="domain" description="RING-type" evidence="3">
    <location>
        <begin position="327"/>
        <end position="382"/>
    </location>
</feature>
<dbReference type="VEuPathDB" id="FungiDB:yc1106_08167"/>
<dbReference type="AlphaFoldDB" id="A0A9Q8ZHM2"/>
<dbReference type="InterPro" id="IPR013083">
    <property type="entry name" value="Znf_RING/FYVE/PHD"/>
</dbReference>
<keyword evidence="1" id="KW-0479">Metal-binding</keyword>
<dbReference type="SUPFAM" id="SSF57850">
    <property type="entry name" value="RING/U-box"/>
    <property type="match status" value="1"/>
</dbReference>
<dbReference type="EMBL" id="CP089279">
    <property type="protein sequence ID" value="USP80893.1"/>
    <property type="molecule type" value="Genomic_DNA"/>
</dbReference>
<name>A0A9Q8ZHM2_CURCL</name>
<evidence type="ECO:0000256" key="1">
    <source>
        <dbReference type="PROSITE-ProRule" id="PRU00175"/>
    </source>
</evidence>
<proteinExistence type="predicted"/>
<reference evidence="4" key="1">
    <citation type="submission" date="2021-12" db="EMBL/GenBank/DDBJ databases">
        <title>Curvularia clavata genome.</title>
        <authorList>
            <person name="Cao Y."/>
        </authorList>
    </citation>
    <scope>NUCLEOTIDE SEQUENCE</scope>
    <source>
        <strain evidence="4">Yc1106</strain>
    </source>
</reference>
<dbReference type="PROSITE" id="PS50089">
    <property type="entry name" value="ZF_RING_2"/>
    <property type="match status" value="1"/>
</dbReference>
<dbReference type="Gene3D" id="3.30.40.10">
    <property type="entry name" value="Zinc/RING finger domain, C3HC4 (zinc finger)"/>
    <property type="match status" value="1"/>
</dbReference>
<dbReference type="Pfam" id="PF13639">
    <property type="entry name" value="zf-RING_2"/>
    <property type="match status" value="1"/>
</dbReference>
<protein>
    <recommendedName>
        <fullName evidence="3">RING-type domain-containing protein</fullName>
    </recommendedName>
</protein>
<evidence type="ECO:0000313" key="5">
    <source>
        <dbReference type="Proteomes" id="UP001056012"/>
    </source>
</evidence>
<gene>
    <name evidence="4" type="ORF">yc1106_08167</name>
</gene>
<dbReference type="Proteomes" id="UP001056012">
    <property type="component" value="Chromosome 6"/>
</dbReference>
<keyword evidence="1" id="KW-0862">Zinc</keyword>
<feature type="region of interest" description="Disordered" evidence="2">
    <location>
        <begin position="138"/>
        <end position="298"/>
    </location>
</feature>
<dbReference type="InterPro" id="IPR001841">
    <property type="entry name" value="Znf_RING"/>
</dbReference>
<evidence type="ECO:0000313" key="4">
    <source>
        <dbReference type="EMBL" id="USP80893.1"/>
    </source>
</evidence>
<keyword evidence="1" id="KW-0863">Zinc-finger</keyword>
<feature type="compositionally biased region" description="Basic and acidic residues" evidence="2">
    <location>
        <begin position="180"/>
        <end position="208"/>
    </location>
</feature>
<sequence length="427" mass="48121">MAEHDYGAASWAQYATGPGHQGAELAAPLLSAHAPFQQQLPPLYGGVYMPMSNHQTPQDRGVLDSSASNQLHDRSPYPPAGPRYPYYHPHMFSYQFTGHPRPPPSFWTGTEHIHPNQSLSNPGSMMQTYPPVQAMGTPPQNNRLATPLNTGPPSFVRRRNEHRATVDALSRNPHAGGMRTPHEDHHRESAHPEVRLHSTRSQPHEHGQPNDQTYPVAGHRPWMSPGDQSRRPDRSISPRTSNRRSFERYSVDLSPSSTSSDAEEAAARAPPPNRMRNRPPRDSRPRFTGYRPPIDPNVATPRQIQELKDSLPRRLPSELADDASKACDICQKDYSTTHVSPTEDDEIAVVLACGHAFGEFCISQWFDTCRTHKNKVTCPMCRKQLIETPRYFQAMMNAFPRNGQAFVDLLAREQLLRNGVPREMYNF</sequence>
<dbReference type="GO" id="GO:0051603">
    <property type="term" value="P:proteolysis involved in protein catabolic process"/>
    <property type="evidence" value="ECO:0007669"/>
    <property type="project" value="UniProtKB-ARBA"/>
</dbReference>
<dbReference type="OrthoDB" id="8062037at2759"/>
<dbReference type="GO" id="GO:0008270">
    <property type="term" value="F:zinc ion binding"/>
    <property type="evidence" value="ECO:0007669"/>
    <property type="project" value="UniProtKB-KW"/>
</dbReference>
<evidence type="ECO:0000256" key="2">
    <source>
        <dbReference type="SAM" id="MobiDB-lite"/>
    </source>
</evidence>
<accession>A0A9Q8ZHM2</accession>
<dbReference type="SMART" id="SM00184">
    <property type="entry name" value="RING"/>
    <property type="match status" value="1"/>
</dbReference>
<feature type="region of interest" description="Disordered" evidence="2">
    <location>
        <begin position="51"/>
        <end position="82"/>
    </location>
</feature>
<keyword evidence="5" id="KW-1185">Reference proteome</keyword>
<organism evidence="4 5">
    <name type="scientific">Curvularia clavata</name>
    <dbReference type="NCBI Taxonomy" id="95742"/>
    <lineage>
        <taxon>Eukaryota</taxon>
        <taxon>Fungi</taxon>
        <taxon>Dikarya</taxon>
        <taxon>Ascomycota</taxon>
        <taxon>Pezizomycotina</taxon>
        <taxon>Dothideomycetes</taxon>
        <taxon>Pleosporomycetidae</taxon>
        <taxon>Pleosporales</taxon>
        <taxon>Pleosporineae</taxon>
        <taxon>Pleosporaceae</taxon>
        <taxon>Curvularia</taxon>
    </lineage>
</organism>
<feature type="compositionally biased region" description="Polar residues" evidence="2">
    <location>
        <begin position="138"/>
        <end position="152"/>
    </location>
</feature>